<dbReference type="PANTHER" id="PTHR38007">
    <property type="entry name" value="CRISPR SYSTEM CMS PROTEIN CSM5"/>
    <property type="match status" value="1"/>
</dbReference>
<comment type="function">
    <text evidence="1">This subunit might be involved in maturation of a crRNA intermediate to its mature form.</text>
</comment>
<accession>A0A1V5MKK9</accession>
<comment type="caution">
    <text evidence="8">The sequence shown here is derived from an EMBL/GenBank/DDBJ whole genome shotgun (WGS) entry which is preliminary data.</text>
</comment>
<dbReference type="NCBIfam" id="TIGR01899">
    <property type="entry name" value="cas_TM1807_csm5"/>
    <property type="match status" value="1"/>
</dbReference>
<evidence type="ECO:0000256" key="3">
    <source>
        <dbReference type="ARBA" id="ARBA00016113"/>
    </source>
</evidence>
<evidence type="ECO:0000256" key="1">
    <source>
        <dbReference type="ARBA" id="ARBA00003088"/>
    </source>
</evidence>
<evidence type="ECO:0000259" key="7">
    <source>
        <dbReference type="Pfam" id="PF03787"/>
    </source>
</evidence>
<dbReference type="GO" id="GO:0003723">
    <property type="term" value="F:RNA binding"/>
    <property type="evidence" value="ECO:0007669"/>
    <property type="project" value="UniProtKB-KW"/>
</dbReference>
<name>A0A1V5MKK9_UNCT6</name>
<evidence type="ECO:0000256" key="4">
    <source>
        <dbReference type="ARBA" id="ARBA00022884"/>
    </source>
</evidence>
<dbReference type="AlphaFoldDB" id="A0A1V5MKK9"/>
<protein>
    <recommendedName>
        <fullName evidence="3">CRISPR system Cms protein Csm5</fullName>
    </recommendedName>
    <alternativeName>
        <fullName evidence="6">CRISPR type III A-associated protein Csm5</fullName>
    </alternativeName>
</protein>
<dbReference type="InterPro" id="IPR005537">
    <property type="entry name" value="RAMP_III_fam"/>
</dbReference>
<dbReference type="EMBL" id="MWAK01000009">
    <property type="protein sequence ID" value="OPZ93758.1"/>
    <property type="molecule type" value="Genomic_DNA"/>
</dbReference>
<organism evidence="8">
    <name type="scientific">candidate division TA06 bacterium ADurb.Bin417</name>
    <dbReference type="NCBI Taxonomy" id="1852828"/>
    <lineage>
        <taxon>Bacteria</taxon>
        <taxon>Bacteria division TA06</taxon>
    </lineage>
</organism>
<dbReference type="Proteomes" id="UP000485484">
    <property type="component" value="Unassembled WGS sequence"/>
</dbReference>
<keyword evidence="4" id="KW-0694">RNA-binding</keyword>
<evidence type="ECO:0000256" key="2">
    <source>
        <dbReference type="ARBA" id="ARBA00006680"/>
    </source>
</evidence>
<dbReference type="PANTHER" id="PTHR38007:SF1">
    <property type="entry name" value="CRISPR SYSTEM CMS PROTEIN CSM5"/>
    <property type="match status" value="1"/>
</dbReference>
<reference evidence="8" key="1">
    <citation type="submission" date="2017-02" db="EMBL/GenBank/DDBJ databases">
        <title>Delving into the versatile metabolic prowess of the omnipresent phylum Bacteroidetes.</title>
        <authorList>
            <person name="Nobu M.K."/>
            <person name="Mei R."/>
            <person name="Narihiro T."/>
            <person name="Kuroda K."/>
            <person name="Liu W.-T."/>
        </authorList>
    </citation>
    <scope>NUCLEOTIDE SEQUENCE</scope>
    <source>
        <strain evidence="8">ADurb.Bin417</strain>
    </source>
</reference>
<evidence type="ECO:0000313" key="8">
    <source>
        <dbReference type="EMBL" id="OPZ93758.1"/>
    </source>
</evidence>
<gene>
    <name evidence="8" type="ORF">BWY73_00142</name>
</gene>
<dbReference type="GO" id="GO:0051607">
    <property type="term" value="P:defense response to virus"/>
    <property type="evidence" value="ECO:0007669"/>
    <property type="project" value="UniProtKB-KW"/>
</dbReference>
<evidence type="ECO:0000256" key="6">
    <source>
        <dbReference type="ARBA" id="ARBA00031720"/>
    </source>
</evidence>
<evidence type="ECO:0000256" key="5">
    <source>
        <dbReference type="ARBA" id="ARBA00023118"/>
    </source>
</evidence>
<proteinExistence type="inferred from homology"/>
<sequence length="325" mass="36399">MKVKIRILSPVHIGDGLNLSPSEYFISTGQLNRLDMDGLVADPEFLPHLDRFVSQAKTNRYIGDYIQPSILSRHILYSIPIAGEAATSNPTNLKTFIKTAGRVYLPGSSLKGALLSALIYALMSGKKPDAIPWRDNKEMMKQVIGSATTNSSQTDNFARWLDVTDSDYRPPADALEVSLVQVTRIIPSDDMQGRKKNLPLLCETLREDTEFGLEIKNSNRAEPKGWGKFTPAEILKFSDTYYRKIWEEENEDSPQLNRDGHLCRLGQGSGVLSTSLLTLARELGYKGYQVERRKPPRPITIENGPLTQKLVDEEVPLGWVEIIPV</sequence>
<feature type="domain" description="CRISPR type III-associated protein" evidence="7">
    <location>
        <begin position="4"/>
        <end position="241"/>
    </location>
</feature>
<comment type="similarity">
    <text evidence="2">Belongs to the CRISPR-associated Csm5 family.</text>
</comment>
<dbReference type="InterPro" id="IPR010173">
    <property type="entry name" value="CRISPR-assoc_Csm5"/>
</dbReference>
<dbReference type="Pfam" id="PF03787">
    <property type="entry name" value="RAMPs"/>
    <property type="match status" value="1"/>
</dbReference>
<keyword evidence="5" id="KW-0051">Antiviral defense</keyword>